<dbReference type="Proteomes" id="UP001642540">
    <property type="component" value="Unassembled WGS sequence"/>
</dbReference>
<gene>
    <name evidence="1" type="ORF">ODALV1_LOCUS23119</name>
</gene>
<reference evidence="1 2" key="1">
    <citation type="submission" date="2024-08" db="EMBL/GenBank/DDBJ databases">
        <authorList>
            <person name="Cucini C."/>
            <person name="Frati F."/>
        </authorList>
    </citation>
    <scope>NUCLEOTIDE SEQUENCE [LARGE SCALE GENOMIC DNA]</scope>
</reference>
<dbReference type="EMBL" id="CAXLJM020000076">
    <property type="protein sequence ID" value="CAL8129363.1"/>
    <property type="molecule type" value="Genomic_DNA"/>
</dbReference>
<comment type="caution">
    <text evidence="1">The sequence shown here is derived from an EMBL/GenBank/DDBJ whole genome shotgun (WGS) entry which is preliminary data.</text>
</comment>
<evidence type="ECO:0000313" key="2">
    <source>
        <dbReference type="Proteomes" id="UP001642540"/>
    </source>
</evidence>
<name>A0ABP1RK09_9HEXA</name>
<evidence type="ECO:0000313" key="1">
    <source>
        <dbReference type="EMBL" id="CAL8129363.1"/>
    </source>
</evidence>
<organism evidence="1 2">
    <name type="scientific">Orchesella dallaii</name>
    <dbReference type="NCBI Taxonomy" id="48710"/>
    <lineage>
        <taxon>Eukaryota</taxon>
        <taxon>Metazoa</taxon>
        <taxon>Ecdysozoa</taxon>
        <taxon>Arthropoda</taxon>
        <taxon>Hexapoda</taxon>
        <taxon>Collembola</taxon>
        <taxon>Entomobryomorpha</taxon>
        <taxon>Entomobryoidea</taxon>
        <taxon>Orchesellidae</taxon>
        <taxon>Orchesellinae</taxon>
        <taxon>Orchesella</taxon>
    </lineage>
</organism>
<sequence length="242" mass="27152">MSLANQVWITSALSDKDVSNTLCLLISLRKTYTSRKLIVVVSEKVSTFNLKVLLHASDHLLFANEIWNTAGLKLDDFVKLFVLTLKSFQTCVYLSPTNLAIKNCDDIFDQPCLPPGFIGVSDDELSSLLVRPSPEVFDDLMKALSYNDRSVASFVSDWIKNRFRSPSNLAEGKYFARLMTKADLNSCKEINASIYNIVDVPIGTDLEDLDFLSNLIVTTRNQIYNHDVQPLLASLTPNHVNK</sequence>
<protein>
    <submittedName>
        <fullName evidence="1">Uncharacterized protein</fullName>
    </submittedName>
</protein>
<accession>A0ABP1RK09</accession>
<dbReference type="InterPro" id="IPR029044">
    <property type="entry name" value="Nucleotide-diphossugar_trans"/>
</dbReference>
<proteinExistence type="predicted"/>
<keyword evidence="2" id="KW-1185">Reference proteome</keyword>
<dbReference type="SUPFAM" id="SSF53448">
    <property type="entry name" value="Nucleotide-diphospho-sugar transferases"/>
    <property type="match status" value="1"/>
</dbReference>
<dbReference type="Gene3D" id="3.90.550.10">
    <property type="entry name" value="Spore Coat Polysaccharide Biosynthesis Protein SpsA, Chain A"/>
    <property type="match status" value="1"/>
</dbReference>